<evidence type="ECO:0000313" key="13">
    <source>
        <dbReference type="Proteomes" id="UP000636949"/>
    </source>
</evidence>
<dbReference type="Proteomes" id="UP000636949">
    <property type="component" value="Unassembled WGS sequence"/>
</dbReference>
<evidence type="ECO:0000313" key="12">
    <source>
        <dbReference type="EMBL" id="GGF95739.1"/>
    </source>
</evidence>
<dbReference type="RefSeq" id="WP_117002196.1">
    <property type="nucleotide sequence ID" value="NZ_BMJS01000009.1"/>
</dbReference>
<accession>A0A8J2Z3T3</accession>
<reference evidence="12" key="2">
    <citation type="submission" date="2020-09" db="EMBL/GenBank/DDBJ databases">
        <authorList>
            <person name="Sun Q."/>
            <person name="Zhou Y."/>
        </authorList>
    </citation>
    <scope>NUCLEOTIDE SEQUENCE</scope>
    <source>
        <strain evidence="12">CGMCC 1.15758</strain>
    </source>
</reference>
<gene>
    <name evidence="10 12" type="primary">tolQ</name>
    <name evidence="12" type="ORF">GCM10010995_11230</name>
</gene>
<dbReference type="Pfam" id="PF01618">
    <property type="entry name" value="MotA_ExbB"/>
    <property type="match status" value="1"/>
</dbReference>
<comment type="similarity">
    <text evidence="2 10">Belongs to the ExbB/TolQ family.</text>
</comment>
<keyword evidence="6 10" id="KW-0812">Transmembrane</keyword>
<evidence type="ECO:0000256" key="6">
    <source>
        <dbReference type="ARBA" id="ARBA00022692"/>
    </source>
</evidence>
<dbReference type="InterPro" id="IPR014163">
    <property type="entry name" value="Tol-Pal_TolQ"/>
</dbReference>
<evidence type="ECO:0000259" key="11">
    <source>
        <dbReference type="Pfam" id="PF01618"/>
    </source>
</evidence>
<comment type="caution">
    <text evidence="12">The sequence shown here is derived from an EMBL/GenBank/DDBJ whole genome shotgun (WGS) entry which is preliminary data.</text>
</comment>
<keyword evidence="3 10" id="KW-1003">Cell membrane</keyword>
<dbReference type="EMBL" id="BMJS01000009">
    <property type="protein sequence ID" value="GGF95739.1"/>
    <property type="molecule type" value="Genomic_DNA"/>
</dbReference>
<feature type="transmembrane region" description="Helical" evidence="10">
    <location>
        <begin position="171"/>
        <end position="191"/>
    </location>
</feature>
<reference evidence="12" key="1">
    <citation type="journal article" date="2014" name="Int. J. Syst. Evol. Microbiol.">
        <title>Complete genome sequence of Corynebacterium casei LMG S-19264T (=DSM 44701T), isolated from a smear-ripened cheese.</title>
        <authorList>
            <consortium name="US DOE Joint Genome Institute (JGI-PGF)"/>
            <person name="Walter F."/>
            <person name="Albersmeier A."/>
            <person name="Kalinowski J."/>
            <person name="Ruckert C."/>
        </authorList>
    </citation>
    <scope>NUCLEOTIDE SEQUENCE</scope>
    <source>
        <strain evidence="12">CGMCC 1.15758</strain>
    </source>
</reference>
<dbReference type="NCBIfam" id="TIGR02796">
    <property type="entry name" value="tolQ"/>
    <property type="match status" value="1"/>
</dbReference>
<feature type="transmembrane region" description="Helical" evidence="10">
    <location>
        <begin position="128"/>
        <end position="151"/>
    </location>
</feature>
<protein>
    <recommendedName>
        <fullName evidence="10">Tol-Pal system protein TolQ</fullName>
    </recommendedName>
</protein>
<sequence length="231" mass="25960">MSNNLSFWHLVLNADIVVQLIILILIVGSIWSWAIMIQRYQVLKSAKTEARAFAKRFWSSGNINKVYQELQHNKHKNQGLSYLFSCGFREFMRLRKQGELHGDVVLEGVERSMRVAMMQESEKLEHQISLLGTIGSIAPYVGLLGTVWGIMASFTALGGVEQATLSMVAPHIAEALIATALGLFVAIPAVVGYNRYSRLVDGVLLEYENFQDELCTLLYREAYKSEISEEA</sequence>
<dbReference type="GO" id="GO:0043213">
    <property type="term" value="P:bacteriocin transport"/>
    <property type="evidence" value="ECO:0007669"/>
    <property type="project" value="InterPro"/>
</dbReference>
<dbReference type="PANTHER" id="PTHR30625">
    <property type="entry name" value="PROTEIN TOLQ"/>
    <property type="match status" value="1"/>
</dbReference>
<evidence type="ECO:0000256" key="9">
    <source>
        <dbReference type="ARBA" id="ARBA00023306"/>
    </source>
</evidence>
<evidence type="ECO:0000256" key="2">
    <source>
        <dbReference type="ARBA" id="ARBA00010442"/>
    </source>
</evidence>
<evidence type="ECO:0000256" key="3">
    <source>
        <dbReference type="ARBA" id="ARBA00022475"/>
    </source>
</evidence>
<dbReference type="HAMAP" id="MF_02202">
    <property type="entry name" value="TolQ"/>
    <property type="match status" value="1"/>
</dbReference>
<keyword evidence="5 10" id="KW-0132">Cell division</keyword>
<dbReference type="InterPro" id="IPR002898">
    <property type="entry name" value="MotA_ExbB_proton_chnl"/>
</dbReference>
<name>A0A8J2Z3T3_9GAMM</name>
<feature type="transmembrane region" description="Helical" evidence="10">
    <location>
        <begin position="16"/>
        <end position="37"/>
    </location>
</feature>
<comment type="subunit">
    <text evidence="10">The Tol-Pal system is composed of five core proteins: the inner membrane proteins TolA, TolQ and TolR, the periplasmic protein TolB and the outer membrane protein Pal. They form a network linking the inner and outer membranes and the peptidoglycan layer.</text>
</comment>
<keyword evidence="13" id="KW-1185">Reference proteome</keyword>
<evidence type="ECO:0000256" key="1">
    <source>
        <dbReference type="ARBA" id="ARBA00004651"/>
    </source>
</evidence>
<evidence type="ECO:0000256" key="10">
    <source>
        <dbReference type="HAMAP-Rule" id="MF_02202"/>
    </source>
</evidence>
<dbReference type="OrthoDB" id="9805133at2"/>
<keyword evidence="8 10" id="KW-0472">Membrane</keyword>
<dbReference type="GO" id="GO:0017038">
    <property type="term" value="P:protein import"/>
    <property type="evidence" value="ECO:0007669"/>
    <property type="project" value="TreeGrafter"/>
</dbReference>
<dbReference type="GO" id="GO:0005886">
    <property type="term" value="C:plasma membrane"/>
    <property type="evidence" value="ECO:0007669"/>
    <property type="project" value="UniProtKB-SubCell"/>
</dbReference>
<keyword evidence="9 10" id="KW-0131">Cell cycle</keyword>
<keyword evidence="7 10" id="KW-1133">Transmembrane helix</keyword>
<evidence type="ECO:0000256" key="5">
    <source>
        <dbReference type="ARBA" id="ARBA00022618"/>
    </source>
</evidence>
<evidence type="ECO:0000256" key="7">
    <source>
        <dbReference type="ARBA" id="ARBA00022989"/>
    </source>
</evidence>
<proteinExistence type="inferred from homology"/>
<dbReference type="AlphaFoldDB" id="A0A8J2Z3T3"/>
<dbReference type="GO" id="GO:0051301">
    <property type="term" value="P:cell division"/>
    <property type="evidence" value="ECO:0007669"/>
    <property type="project" value="UniProtKB-UniRule"/>
</dbReference>
<comment type="function">
    <text evidence="10">Part of the Tol-Pal system, which plays a role in outer membrane invagination during cell division and is important for maintaining outer membrane integrity.</text>
</comment>
<evidence type="ECO:0000256" key="8">
    <source>
        <dbReference type="ARBA" id="ARBA00023136"/>
    </source>
</evidence>
<evidence type="ECO:0000256" key="4">
    <source>
        <dbReference type="ARBA" id="ARBA00022519"/>
    </source>
</evidence>
<organism evidence="12 13">
    <name type="scientific">Cysteiniphilum litorale</name>
    <dbReference type="NCBI Taxonomy" id="2056700"/>
    <lineage>
        <taxon>Bacteria</taxon>
        <taxon>Pseudomonadati</taxon>
        <taxon>Pseudomonadota</taxon>
        <taxon>Gammaproteobacteria</taxon>
        <taxon>Thiotrichales</taxon>
        <taxon>Fastidiosibacteraceae</taxon>
        <taxon>Cysteiniphilum</taxon>
    </lineage>
</organism>
<keyword evidence="4 10" id="KW-0997">Cell inner membrane</keyword>
<dbReference type="PANTHER" id="PTHR30625:SF3">
    <property type="entry name" value="TOL-PAL SYSTEM PROTEIN TOLQ"/>
    <property type="match status" value="1"/>
</dbReference>
<comment type="subcellular location">
    <subcellularLocation>
        <location evidence="10">Cell inner membrane</location>
        <topology evidence="10">Multi-pass membrane protein</topology>
    </subcellularLocation>
    <subcellularLocation>
        <location evidence="1">Cell membrane</location>
        <topology evidence="1">Multi-pass membrane protein</topology>
    </subcellularLocation>
</comment>
<feature type="domain" description="MotA/TolQ/ExbB proton channel" evidence="11">
    <location>
        <begin position="99"/>
        <end position="208"/>
    </location>
</feature>
<dbReference type="InterPro" id="IPR050790">
    <property type="entry name" value="ExbB/TolQ_transport"/>
</dbReference>